<feature type="compositionally biased region" description="Low complexity" evidence="8">
    <location>
        <begin position="212"/>
        <end position="226"/>
    </location>
</feature>
<accession>E3LME7</accession>
<keyword evidence="3 6" id="KW-0238">DNA-binding</keyword>
<dbReference type="InterPro" id="IPR009057">
    <property type="entry name" value="Homeodomain-like_sf"/>
</dbReference>
<comment type="similarity">
    <text evidence="2">Belongs to the paired homeobox family. Bicoid subfamily.</text>
</comment>
<dbReference type="eggNOG" id="KOG0490">
    <property type="taxonomic scope" value="Eukaryota"/>
</dbReference>
<evidence type="ECO:0000256" key="6">
    <source>
        <dbReference type="PROSITE-ProRule" id="PRU00108"/>
    </source>
</evidence>
<evidence type="ECO:0000313" key="10">
    <source>
        <dbReference type="EMBL" id="EFP03320.1"/>
    </source>
</evidence>
<dbReference type="KEGG" id="crq:GCK72_002001"/>
<dbReference type="PANTHER" id="PTHR24329">
    <property type="entry name" value="HOMEOBOX PROTEIN ARISTALESS"/>
    <property type="match status" value="1"/>
</dbReference>
<keyword evidence="5 6" id="KW-0539">Nucleus</keyword>
<dbReference type="GO" id="GO:0000981">
    <property type="term" value="F:DNA-binding transcription factor activity, RNA polymerase II-specific"/>
    <property type="evidence" value="ECO:0007669"/>
    <property type="project" value="InterPro"/>
</dbReference>
<evidence type="ECO:0000256" key="4">
    <source>
        <dbReference type="ARBA" id="ARBA00023155"/>
    </source>
</evidence>
<evidence type="ECO:0000259" key="9">
    <source>
        <dbReference type="PROSITE" id="PS50071"/>
    </source>
</evidence>
<dbReference type="STRING" id="31234.E3LME7"/>
<dbReference type="GO" id="GO:0000977">
    <property type="term" value="F:RNA polymerase II transcription regulatory region sequence-specific DNA binding"/>
    <property type="evidence" value="ECO:0007669"/>
    <property type="project" value="TreeGrafter"/>
</dbReference>
<dbReference type="EMBL" id="DS268411">
    <property type="protein sequence ID" value="EFP03320.1"/>
    <property type="molecule type" value="Genomic_DNA"/>
</dbReference>
<dbReference type="InParanoid" id="E3LME7"/>
<dbReference type="InterPro" id="IPR017970">
    <property type="entry name" value="Homeobox_CS"/>
</dbReference>
<dbReference type="PROSITE" id="PS00027">
    <property type="entry name" value="HOMEOBOX_1"/>
    <property type="match status" value="1"/>
</dbReference>
<organism evidence="11">
    <name type="scientific">Caenorhabditis remanei</name>
    <name type="common">Caenorhabditis vulgaris</name>
    <dbReference type="NCBI Taxonomy" id="31234"/>
    <lineage>
        <taxon>Eukaryota</taxon>
        <taxon>Metazoa</taxon>
        <taxon>Ecdysozoa</taxon>
        <taxon>Nematoda</taxon>
        <taxon>Chromadorea</taxon>
        <taxon>Rhabditida</taxon>
        <taxon>Rhabditina</taxon>
        <taxon>Rhabditomorpha</taxon>
        <taxon>Rhabditoidea</taxon>
        <taxon>Rhabditidae</taxon>
        <taxon>Peloderinae</taxon>
        <taxon>Caenorhabditis</taxon>
    </lineage>
</organism>
<evidence type="ECO:0000256" key="1">
    <source>
        <dbReference type="ARBA" id="ARBA00004123"/>
    </source>
</evidence>
<dbReference type="OMA" id="FKLQRYV"/>
<feature type="region of interest" description="Disordered" evidence="8">
    <location>
        <begin position="165"/>
        <end position="236"/>
    </location>
</feature>
<dbReference type="GeneID" id="9817793"/>
<dbReference type="GO" id="GO:0005634">
    <property type="term" value="C:nucleus"/>
    <property type="evidence" value="ECO:0007669"/>
    <property type="project" value="UniProtKB-SubCell"/>
</dbReference>
<dbReference type="AlphaFoldDB" id="E3LME7"/>
<dbReference type="PANTHER" id="PTHR24329:SF560">
    <property type="entry name" value="HOMEOBOX DOMAIN-CONTAINING PROTEIN"/>
    <property type="match status" value="1"/>
</dbReference>
<sequence length="236" mass="26711">MTSFPFFMTPESINKLVMPNSTSISSSSSSPSTSTSFTIDTLLSNPLAALPQLQAQNFQDPFGGLSIPSGATSQAMPWQFHAASYPFFSMLCSPLMPPFMPPYHHQHYVSRRKRRHRTIFSEEQLHILETTFSSTHYPDASTREELAVQCSLKEERVEVWFKNRRAKERKQKKDDSRTSKHSDESECDESDEDSRKVKRIKRESSIGKETSSPESKASLKSSSSCGDSREVKSENL</sequence>
<dbReference type="PROSITE" id="PS50071">
    <property type="entry name" value="HOMEOBOX_2"/>
    <property type="match status" value="1"/>
</dbReference>
<feature type="DNA-binding region" description="Homeobox" evidence="6">
    <location>
        <begin position="113"/>
        <end position="172"/>
    </location>
</feature>
<evidence type="ECO:0000256" key="8">
    <source>
        <dbReference type="SAM" id="MobiDB-lite"/>
    </source>
</evidence>
<reference evidence="10" key="1">
    <citation type="submission" date="2007-07" db="EMBL/GenBank/DDBJ databases">
        <title>PCAP assembly of the Caenorhabditis remanei genome.</title>
        <authorList>
            <consortium name="The Caenorhabditis remanei Sequencing Consortium"/>
            <person name="Wilson R.K."/>
        </authorList>
    </citation>
    <scope>NUCLEOTIDE SEQUENCE [LARGE SCALE GENOMIC DNA]</scope>
    <source>
        <strain evidence="10">PB4641</strain>
    </source>
</reference>
<name>E3LME7_CAERE</name>
<dbReference type="SUPFAM" id="SSF46689">
    <property type="entry name" value="Homeodomain-like"/>
    <property type="match status" value="1"/>
</dbReference>
<evidence type="ECO:0000256" key="3">
    <source>
        <dbReference type="ARBA" id="ARBA00023125"/>
    </source>
</evidence>
<comment type="subcellular location">
    <subcellularLocation>
        <location evidence="1 6 7">Nucleus</location>
    </subcellularLocation>
</comment>
<feature type="domain" description="Homeobox" evidence="9">
    <location>
        <begin position="111"/>
        <end position="171"/>
    </location>
</feature>
<dbReference type="CTD" id="9817793"/>
<evidence type="ECO:0000256" key="2">
    <source>
        <dbReference type="ARBA" id="ARBA00006503"/>
    </source>
</evidence>
<evidence type="ECO:0000256" key="7">
    <source>
        <dbReference type="RuleBase" id="RU000682"/>
    </source>
</evidence>
<proteinExistence type="inferred from homology"/>
<protein>
    <submittedName>
        <fullName evidence="10">CRE-CEH-45 protein</fullName>
    </submittedName>
</protein>
<dbReference type="CDD" id="cd00086">
    <property type="entry name" value="homeodomain"/>
    <property type="match status" value="1"/>
</dbReference>
<dbReference type="InterPro" id="IPR050649">
    <property type="entry name" value="Paired_Homeobox_TFs"/>
</dbReference>
<dbReference type="Gene3D" id="1.10.10.60">
    <property type="entry name" value="Homeodomain-like"/>
    <property type="match status" value="1"/>
</dbReference>
<dbReference type="InterPro" id="IPR001356">
    <property type="entry name" value="HD"/>
</dbReference>
<evidence type="ECO:0000313" key="11">
    <source>
        <dbReference type="Proteomes" id="UP000008281"/>
    </source>
</evidence>
<dbReference type="FunFam" id="1.10.10.60:FF:000223">
    <property type="entry name" value="Goosecoid homeobox 2"/>
    <property type="match status" value="1"/>
</dbReference>
<feature type="compositionally biased region" description="Basic and acidic residues" evidence="8">
    <location>
        <begin position="227"/>
        <end position="236"/>
    </location>
</feature>
<dbReference type="OrthoDB" id="6159439at2759"/>
<evidence type="ECO:0000256" key="5">
    <source>
        <dbReference type="ARBA" id="ARBA00023242"/>
    </source>
</evidence>
<gene>
    <name evidence="10" type="primary">Cre-ceh-45</name>
    <name evidence="10" type="ORF">CRE_28120</name>
</gene>
<dbReference type="RefSeq" id="XP_003115185.2">
    <property type="nucleotide sequence ID" value="XM_003115137.2"/>
</dbReference>
<keyword evidence="11" id="KW-1185">Reference proteome</keyword>
<dbReference type="HOGENOM" id="CLU_1195775_0_0_1"/>
<dbReference type="SMART" id="SM00389">
    <property type="entry name" value="HOX"/>
    <property type="match status" value="1"/>
</dbReference>
<dbReference type="Proteomes" id="UP000008281">
    <property type="component" value="Unassembled WGS sequence"/>
</dbReference>
<dbReference type="Pfam" id="PF00046">
    <property type="entry name" value="Homeodomain"/>
    <property type="match status" value="1"/>
</dbReference>
<keyword evidence="4 6" id="KW-0371">Homeobox</keyword>
<feature type="compositionally biased region" description="Basic and acidic residues" evidence="8">
    <location>
        <begin position="171"/>
        <end position="184"/>
    </location>
</feature>